<dbReference type="EMBL" id="JAZHOG010000005">
    <property type="protein sequence ID" value="MEJ8567674.1"/>
    <property type="molecule type" value="Genomic_DNA"/>
</dbReference>
<evidence type="ECO:0000313" key="2">
    <source>
        <dbReference type="Proteomes" id="UP001359886"/>
    </source>
</evidence>
<dbReference type="InterPro" id="IPR021067">
    <property type="entry name" value="Glycosyltransferase"/>
</dbReference>
<dbReference type="InterPro" id="IPR029044">
    <property type="entry name" value="Nucleotide-diphossugar_trans"/>
</dbReference>
<dbReference type="RefSeq" id="WP_354694999.1">
    <property type="nucleotide sequence ID" value="NZ_JAZHOG010000005.1"/>
</dbReference>
<name>A0AAW9R6J0_9GAMM</name>
<dbReference type="Pfam" id="PF11397">
    <property type="entry name" value="GlcNAc"/>
    <property type="match status" value="2"/>
</dbReference>
<accession>A0AAW9R6J0</accession>
<dbReference type="PANTHER" id="PTHR34496:SF10">
    <property type="entry name" value="GLCNAC TRANSFERASE"/>
    <property type="match status" value="1"/>
</dbReference>
<protein>
    <submittedName>
        <fullName evidence="1">GlcNAc-transferase family protein</fullName>
    </submittedName>
</protein>
<reference evidence="1 2" key="1">
    <citation type="submission" date="2024-02" db="EMBL/GenBank/DDBJ databases">
        <title>A novel Wenzhouxiangellaceae bacterium, isolated from coastal sediments.</title>
        <authorList>
            <person name="Du Z.-J."/>
            <person name="Ye Y.-Q."/>
            <person name="Zhang X.-Y."/>
        </authorList>
    </citation>
    <scope>NUCLEOTIDE SEQUENCE [LARGE SCALE GENOMIC DNA]</scope>
    <source>
        <strain evidence="1 2">CH-27</strain>
    </source>
</reference>
<dbReference type="PANTHER" id="PTHR34496">
    <property type="entry name" value="GLCNAC TRANSFERASE-RELATED"/>
    <property type="match status" value="1"/>
</dbReference>
<comment type="caution">
    <text evidence="1">The sequence shown here is derived from an EMBL/GenBank/DDBJ whole genome shotgun (WGS) entry which is preliminary data.</text>
</comment>
<proteinExistence type="predicted"/>
<dbReference type="SUPFAM" id="SSF53448">
    <property type="entry name" value="Nucleotide-diphospho-sugar transferases"/>
    <property type="match status" value="1"/>
</dbReference>
<evidence type="ECO:0000313" key="1">
    <source>
        <dbReference type="EMBL" id="MEJ8567674.1"/>
    </source>
</evidence>
<organism evidence="1 2">
    <name type="scientific">Elongatibacter sediminis</name>
    <dbReference type="NCBI Taxonomy" id="3119006"/>
    <lineage>
        <taxon>Bacteria</taxon>
        <taxon>Pseudomonadati</taxon>
        <taxon>Pseudomonadota</taxon>
        <taxon>Gammaproteobacteria</taxon>
        <taxon>Chromatiales</taxon>
        <taxon>Wenzhouxiangellaceae</taxon>
        <taxon>Elongatibacter</taxon>
    </lineage>
</organism>
<gene>
    <name evidence="1" type="ORF">V3330_08570</name>
</gene>
<dbReference type="Proteomes" id="UP001359886">
    <property type="component" value="Unassembled WGS sequence"/>
</dbReference>
<dbReference type="AlphaFoldDB" id="A0AAW9R6J0"/>
<sequence>MNNDPATARIFVSVASYRDQFLPFTLRSAIARAAHPERLSFGVCWQADETENLDEWLEDPRFRIRKYPYHASLGYGWSRAEVQKLYAGEEYHLLIDSHTWFAEGWDVNLIEQLEGKPGPKPLLTTSSPPFTFSDSGEVVIPWAGTGRDGVPLMKAAVIPPVGWIDIQMSEQRKSEPHETTALVCCNFVFTHGRWITEVPEDPAMINAGHESALSARTYTHGYDIYLPDEVQIWHLDYSNYPNGDRNKVWQAKTDRWQAEHTDGMIRRLRALFYGKEDPAILGRYTLGKERSLEEWARLAGLKLEI</sequence>
<keyword evidence="2" id="KW-1185">Reference proteome</keyword>